<keyword evidence="3 4" id="KW-0256">Endoplasmic reticulum</keyword>
<dbReference type="InterPro" id="IPR013320">
    <property type="entry name" value="ConA-like_dom_sf"/>
</dbReference>
<dbReference type="InterPro" id="IPR001580">
    <property type="entry name" value="Calret/calnex"/>
</dbReference>
<name>A0A9D3MI65_ANGAN</name>
<dbReference type="GO" id="GO:0006457">
    <property type="term" value="P:protein folding"/>
    <property type="evidence" value="ECO:0007669"/>
    <property type="project" value="InterPro"/>
</dbReference>
<evidence type="ECO:0000256" key="4">
    <source>
        <dbReference type="RuleBase" id="RU362126"/>
    </source>
</evidence>
<keyword evidence="6" id="KW-1185">Reference proteome</keyword>
<dbReference type="GO" id="GO:0005509">
    <property type="term" value="F:calcium ion binding"/>
    <property type="evidence" value="ECO:0007669"/>
    <property type="project" value="InterPro"/>
</dbReference>
<dbReference type="GO" id="GO:0005789">
    <property type="term" value="C:endoplasmic reticulum membrane"/>
    <property type="evidence" value="ECO:0007669"/>
    <property type="project" value="TreeGrafter"/>
</dbReference>
<sequence>MITIVNKRVVSGQPNHESCSSAIFGIFAAFTVDATVYFKEQFLDGDAWKSRWLESQHKSDYGQWKLTAGNFYGDAEKDKGLQTSQDAHFYALSARFEPFSNEGKPLVIQFTVKHEQKIDCGGAT</sequence>
<dbReference type="EMBL" id="JAFIRN010000006">
    <property type="protein sequence ID" value="KAG5848028.1"/>
    <property type="molecule type" value="Genomic_DNA"/>
</dbReference>
<dbReference type="PANTHER" id="PTHR11073">
    <property type="entry name" value="CALRETICULIN AND CALNEXIN"/>
    <property type="match status" value="1"/>
</dbReference>
<evidence type="ECO:0000256" key="3">
    <source>
        <dbReference type="ARBA" id="ARBA00022824"/>
    </source>
</evidence>
<evidence type="ECO:0000256" key="1">
    <source>
        <dbReference type="ARBA" id="ARBA00004240"/>
    </source>
</evidence>
<comment type="similarity">
    <text evidence="2 4">Belongs to the calreticulin family.</text>
</comment>
<dbReference type="Gene3D" id="2.60.120.200">
    <property type="match status" value="1"/>
</dbReference>
<evidence type="ECO:0000313" key="5">
    <source>
        <dbReference type="EMBL" id="KAG5848028.1"/>
    </source>
</evidence>
<dbReference type="PANTHER" id="PTHR11073:SF3">
    <property type="entry name" value="CALRETICULIN-3"/>
    <property type="match status" value="1"/>
</dbReference>
<comment type="caution">
    <text evidence="5">The sequence shown here is derived from an EMBL/GenBank/DDBJ whole genome shotgun (WGS) entry which is preliminary data.</text>
</comment>
<comment type="subcellular location">
    <subcellularLocation>
        <location evidence="1">Endoplasmic reticulum</location>
    </subcellularLocation>
</comment>
<dbReference type="GO" id="GO:0051082">
    <property type="term" value="F:unfolded protein binding"/>
    <property type="evidence" value="ECO:0007669"/>
    <property type="project" value="InterPro"/>
</dbReference>
<protein>
    <recommendedName>
        <fullName evidence="7">Calreticulin</fullName>
    </recommendedName>
</protein>
<gene>
    <name evidence="5" type="ORF">ANANG_G00132500</name>
</gene>
<organism evidence="5 6">
    <name type="scientific">Anguilla anguilla</name>
    <name type="common">European freshwater eel</name>
    <name type="synonym">Muraena anguilla</name>
    <dbReference type="NCBI Taxonomy" id="7936"/>
    <lineage>
        <taxon>Eukaryota</taxon>
        <taxon>Metazoa</taxon>
        <taxon>Chordata</taxon>
        <taxon>Craniata</taxon>
        <taxon>Vertebrata</taxon>
        <taxon>Euteleostomi</taxon>
        <taxon>Actinopterygii</taxon>
        <taxon>Neopterygii</taxon>
        <taxon>Teleostei</taxon>
        <taxon>Anguilliformes</taxon>
        <taxon>Anguillidae</taxon>
        <taxon>Anguilla</taxon>
    </lineage>
</organism>
<evidence type="ECO:0008006" key="7">
    <source>
        <dbReference type="Google" id="ProtNLM"/>
    </source>
</evidence>
<proteinExistence type="inferred from homology"/>
<accession>A0A9D3MI65</accession>
<reference evidence="5" key="1">
    <citation type="submission" date="2021-01" db="EMBL/GenBank/DDBJ databases">
        <title>A chromosome-scale assembly of European eel, Anguilla anguilla.</title>
        <authorList>
            <person name="Henkel C."/>
            <person name="Jong-Raadsen S.A."/>
            <person name="Dufour S."/>
            <person name="Weltzien F.-A."/>
            <person name="Palstra A.P."/>
            <person name="Pelster B."/>
            <person name="Spaink H.P."/>
            <person name="Van Den Thillart G.E."/>
            <person name="Jansen H."/>
            <person name="Zahm M."/>
            <person name="Klopp C."/>
            <person name="Cedric C."/>
            <person name="Louis A."/>
            <person name="Berthelot C."/>
            <person name="Parey E."/>
            <person name="Roest Crollius H."/>
            <person name="Montfort J."/>
            <person name="Robinson-Rechavi M."/>
            <person name="Bucao C."/>
            <person name="Bouchez O."/>
            <person name="Gislard M."/>
            <person name="Lluch J."/>
            <person name="Milhes M."/>
            <person name="Lampietro C."/>
            <person name="Lopez Roques C."/>
            <person name="Donnadieu C."/>
            <person name="Braasch I."/>
            <person name="Desvignes T."/>
            <person name="Postlethwait J."/>
            <person name="Bobe J."/>
            <person name="Guiguen Y."/>
            <person name="Dirks R."/>
        </authorList>
    </citation>
    <scope>NUCLEOTIDE SEQUENCE</scope>
    <source>
        <strain evidence="5">Tag_6206</strain>
        <tissue evidence="5">Liver</tissue>
    </source>
</reference>
<dbReference type="Pfam" id="PF00262">
    <property type="entry name" value="Calreticulin"/>
    <property type="match status" value="1"/>
</dbReference>
<dbReference type="Proteomes" id="UP001044222">
    <property type="component" value="Chromosome 6"/>
</dbReference>
<dbReference type="SUPFAM" id="SSF49899">
    <property type="entry name" value="Concanavalin A-like lectins/glucanases"/>
    <property type="match status" value="1"/>
</dbReference>
<evidence type="ECO:0000256" key="2">
    <source>
        <dbReference type="ARBA" id="ARBA00010983"/>
    </source>
</evidence>
<dbReference type="AlphaFoldDB" id="A0A9D3MI65"/>
<keyword evidence="4" id="KW-0143">Chaperone</keyword>
<evidence type="ECO:0000313" key="6">
    <source>
        <dbReference type="Proteomes" id="UP001044222"/>
    </source>
</evidence>
<dbReference type="GO" id="GO:0036503">
    <property type="term" value="P:ERAD pathway"/>
    <property type="evidence" value="ECO:0007669"/>
    <property type="project" value="TreeGrafter"/>
</dbReference>